<sequence>MKIVILLLLLISVAREVSSKSECMQIVGTLVCPGRPVLAGNVQIDLKDDDRKLLFLPNFVKFPINALYSFK</sequence>
<feature type="signal peptide" evidence="1">
    <location>
        <begin position="1"/>
        <end position="19"/>
    </location>
</feature>
<evidence type="ECO:0000313" key="3">
    <source>
        <dbReference type="Proteomes" id="UP000271098"/>
    </source>
</evidence>
<evidence type="ECO:0000313" key="2">
    <source>
        <dbReference type="EMBL" id="VDN42563.1"/>
    </source>
</evidence>
<feature type="chain" id="PRO_5043139271" evidence="1">
    <location>
        <begin position="20"/>
        <end position="71"/>
    </location>
</feature>
<dbReference type="AlphaFoldDB" id="A0A183ETD4"/>
<name>A0A183ETD4_9BILA</name>
<gene>
    <name evidence="2" type="ORF">GPUH_LOCUS24225</name>
</gene>
<evidence type="ECO:0000313" key="4">
    <source>
        <dbReference type="WBParaSite" id="GPUH_0002425501-mRNA-1"/>
    </source>
</evidence>
<keyword evidence="3" id="KW-1185">Reference proteome</keyword>
<evidence type="ECO:0000256" key="1">
    <source>
        <dbReference type="SAM" id="SignalP"/>
    </source>
</evidence>
<proteinExistence type="predicted"/>
<keyword evidence="1" id="KW-0732">Signal</keyword>
<dbReference type="OrthoDB" id="5782901at2759"/>
<dbReference type="Proteomes" id="UP000271098">
    <property type="component" value="Unassembled WGS sequence"/>
</dbReference>
<reference evidence="2 3" key="2">
    <citation type="submission" date="2018-11" db="EMBL/GenBank/DDBJ databases">
        <authorList>
            <consortium name="Pathogen Informatics"/>
        </authorList>
    </citation>
    <scope>NUCLEOTIDE SEQUENCE [LARGE SCALE GENOMIC DNA]</scope>
</reference>
<reference evidence="4" key="1">
    <citation type="submission" date="2016-06" db="UniProtKB">
        <authorList>
            <consortium name="WormBaseParasite"/>
        </authorList>
    </citation>
    <scope>IDENTIFICATION</scope>
</reference>
<protein>
    <submittedName>
        <fullName evidence="4">Transthyretin-like family protein</fullName>
    </submittedName>
</protein>
<dbReference type="EMBL" id="UYRT01100476">
    <property type="protein sequence ID" value="VDN42563.1"/>
    <property type="molecule type" value="Genomic_DNA"/>
</dbReference>
<organism evidence="4">
    <name type="scientific">Gongylonema pulchrum</name>
    <dbReference type="NCBI Taxonomy" id="637853"/>
    <lineage>
        <taxon>Eukaryota</taxon>
        <taxon>Metazoa</taxon>
        <taxon>Ecdysozoa</taxon>
        <taxon>Nematoda</taxon>
        <taxon>Chromadorea</taxon>
        <taxon>Rhabditida</taxon>
        <taxon>Spirurina</taxon>
        <taxon>Spiruromorpha</taxon>
        <taxon>Spiruroidea</taxon>
        <taxon>Gongylonematidae</taxon>
        <taxon>Gongylonema</taxon>
    </lineage>
</organism>
<accession>A0A183ETD4</accession>
<dbReference type="WBParaSite" id="GPUH_0002425501-mRNA-1">
    <property type="protein sequence ID" value="GPUH_0002425501-mRNA-1"/>
    <property type="gene ID" value="GPUH_0002425501"/>
</dbReference>